<name>A0ACC5XJA4_PANGG</name>
<sequence length="828" mass="92290">MRRSGVQSVFQFIPKVFTGVEVRALCRRFKFFHSNLNTPCLHGARFVHRGIVMLEQVSGECCPRAIRRTREGRRSSSGAWRGRAQEHQDMERSAKISEIAIFRCVSLLSLVAEYKKSWTWRRFVGFGAPFTQQLHQLYRAMAMSAVTVTLFGFFYMFSTWTDAVTEMPKVELIVARKDIPLGSTELLLCRANKATTFRWEKDGEELDELIDSDEENSRLTLKNVKMTDGGIYRCICDFDGEDYEDSVNLYVYETPNFGSTKTYHEFLVNQTVHIPCQVTGKPEVETNWYWNDVHVSRNDTSNLNVLPDGTLKITNIQRENHGTYGCEGKIKGRPISRTLNISVVVNVPPTVIVHGERTKVLAGPDRNVTLTCLVTGAPHPRITWETPETSDSSRYIYNSDKSKLIIPGVARSDFGRYVCSAVNKIGEDSATFTLDVSELPLVSLSQSEVVLNLGDSVSVFCNATGHPTPTVQWLNKRKNGGMLQIKNVVPSDGGVYSCKATNEAGSNTKTFTLMTSPEVPTSFTIKPGSAAFHINLQKSVGNGGSPITQYIIQWRKESKDDWNETVIPFSGPLEVTSLAPYTEYFVRFAAKNKHFLGGFSAEEKIRTLATREPDMPELTADEGKIERNSYSIPIKQLSDGGSPIQHYVVRYQMQNKEGEPWREKMIDANSSSIHLQNLEYGSDYQAEITAVNINGFSKAAKIYFSIPQAQHSLGKGGVVAIVLVIFLMLLVGVDAMCCYTNHCGILNFLARKLFGPNVTEAKSLEEGVFNNVAVTMNGLEKPRGSIPKLQSLNKTGNGVQSEVTCDKAPLTKFEKALAKADPVNEARL</sequence>
<organism evidence="1 2">
    <name type="scientific">Pangasianodon gigas</name>
    <name type="common">Mekong giant catfish</name>
    <name type="synonym">Pangasius gigas</name>
    <dbReference type="NCBI Taxonomy" id="30993"/>
    <lineage>
        <taxon>Eukaryota</taxon>
        <taxon>Metazoa</taxon>
        <taxon>Chordata</taxon>
        <taxon>Craniata</taxon>
        <taxon>Vertebrata</taxon>
        <taxon>Euteleostomi</taxon>
        <taxon>Actinopterygii</taxon>
        <taxon>Neopterygii</taxon>
        <taxon>Teleostei</taxon>
        <taxon>Ostariophysi</taxon>
        <taxon>Siluriformes</taxon>
        <taxon>Pangasiidae</taxon>
        <taxon>Pangasianodon</taxon>
    </lineage>
</organism>
<gene>
    <name evidence="1" type="ORF">PGIGA_G00132410</name>
</gene>
<dbReference type="Proteomes" id="UP000829447">
    <property type="component" value="Linkage Group LG22"/>
</dbReference>
<dbReference type="EMBL" id="CM040475">
    <property type="protein sequence ID" value="MCI4391282.1"/>
    <property type="molecule type" value="Genomic_DNA"/>
</dbReference>
<evidence type="ECO:0000313" key="1">
    <source>
        <dbReference type="EMBL" id="MCI4391282.1"/>
    </source>
</evidence>
<accession>A0ACC5XJA4</accession>
<evidence type="ECO:0000313" key="2">
    <source>
        <dbReference type="Proteomes" id="UP000829447"/>
    </source>
</evidence>
<reference evidence="1 2" key="1">
    <citation type="journal article" date="2022" name="bioRxiv">
        <title>An ancient truncated duplication of the anti-Mullerian hormone receptor type 2 gene is a potential conserved master sex determinant in the Pangasiidae catfish family.</title>
        <authorList>
            <person name="Wen M."/>
            <person name="Pan Q."/>
            <person name="Jouanno E."/>
            <person name="Montfort J."/>
            <person name="Zahm M."/>
            <person name="Cabau C."/>
            <person name="Klopp C."/>
            <person name="Iampietro C."/>
            <person name="Roques C."/>
            <person name="Bouchez O."/>
            <person name="Castinel A."/>
            <person name="Donnadieu C."/>
            <person name="Parrinello H."/>
            <person name="Poncet C."/>
            <person name="Belmonte E."/>
            <person name="Gautier V."/>
            <person name="Avarre J.-C."/>
            <person name="Dugue R."/>
            <person name="Gustiano R."/>
            <person name="Ha T.T.T."/>
            <person name="Campet M."/>
            <person name="Sriphairoj K."/>
            <person name="Ribolli J."/>
            <person name="de Almeida F.L."/>
            <person name="Desvignes T."/>
            <person name="Postlethwait J.H."/>
            <person name="Bucao C.F."/>
            <person name="Robinson-Rechavi M."/>
            <person name="Bobe J."/>
            <person name="Herpin A."/>
            <person name="Guiguen Y."/>
        </authorList>
    </citation>
    <scope>NUCLEOTIDE SEQUENCE [LARGE SCALE GENOMIC DNA]</scope>
    <source>
        <strain evidence="1">YG-Dec2019</strain>
    </source>
</reference>
<proteinExistence type="predicted"/>
<protein>
    <submittedName>
        <fullName evidence="1">Uncharacterized protein</fullName>
    </submittedName>
</protein>
<comment type="caution">
    <text evidence="1">The sequence shown here is derived from an EMBL/GenBank/DDBJ whole genome shotgun (WGS) entry which is preliminary data.</text>
</comment>
<keyword evidence="2" id="KW-1185">Reference proteome</keyword>